<proteinExistence type="predicted"/>
<accession>A0AAX6NE32</accession>
<protein>
    <submittedName>
        <fullName evidence="1">Uncharacterized protein</fullName>
    </submittedName>
</protein>
<reference evidence="1" key="2">
    <citation type="submission" date="2022-12" db="EMBL/GenBank/DDBJ databases">
        <authorList>
            <person name="Dechsakulwatana C."/>
            <person name="Rungsihiranrut A."/>
            <person name="Muangchinda C."/>
            <person name="Ningthoujam R."/>
            <person name="Klankeo P."/>
            <person name="Pinyakong O."/>
        </authorList>
    </citation>
    <scope>NUCLEOTIDE SEQUENCE</scope>
    <source>
        <strain evidence="1">TL01-2</strain>
    </source>
</reference>
<dbReference type="AlphaFoldDB" id="A0AAX6NE32"/>
<evidence type="ECO:0000313" key="2">
    <source>
        <dbReference type="Proteomes" id="UP001269400"/>
    </source>
</evidence>
<dbReference type="EMBL" id="JAPTGD010000002">
    <property type="protein sequence ID" value="MDU9693996.1"/>
    <property type="molecule type" value="Genomic_DNA"/>
</dbReference>
<dbReference type="Proteomes" id="UP001269400">
    <property type="component" value="Unassembled WGS sequence"/>
</dbReference>
<sequence length="126" mass="14633">MRTEDLKQIITKEFTHQITIKRESLLKKNKSQFNSADNQEESNAAFNKAVLEECEFLSNVLYDHKLIPRVSIFKLVGPYIYTYGTISGEKNTLTEQEKLILFAERVREHSDGRFALFSDRIASKDN</sequence>
<evidence type="ECO:0000313" key="1">
    <source>
        <dbReference type="EMBL" id="MDU9693996.1"/>
    </source>
</evidence>
<organism evidence="1 2">
    <name type="scientific">Priestia aryabhattai</name>
    <name type="common">Bacillus aryabhattai</name>
    <dbReference type="NCBI Taxonomy" id="412384"/>
    <lineage>
        <taxon>Bacteria</taxon>
        <taxon>Bacillati</taxon>
        <taxon>Bacillota</taxon>
        <taxon>Bacilli</taxon>
        <taxon>Bacillales</taxon>
        <taxon>Bacillaceae</taxon>
        <taxon>Priestia</taxon>
    </lineage>
</organism>
<name>A0AAX6NE32_PRIAR</name>
<comment type="caution">
    <text evidence="1">The sequence shown here is derived from an EMBL/GenBank/DDBJ whole genome shotgun (WGS) entry which is preliminary data.</text>
</comment>
<reference evidence="1" key="1">
    <citation type="journal article" date="2022" name="J Environ Chem Eng">
        <title>Biodegradation of petroleum oil using a constructed nonpathogenic and heavy metal-tolerant bacterial consortium isolated from marine sponges.</title>
        <authorList>
            <person name="Dechsakulwatana C."/>
            <person name="Rungsihiranrut A."/>
            <person name="Muangchinda C."/>
            <person name="Ningthoujam R."/>
            <person name="Klankeo P."/>
            <person name="Pinyakong O."/>
        </authorList>
    </citation>
    <scope>NUCLEOTIDE SEQUENCE</scope>
    <source>
        <strain evidence="1">TL01-2</strain>
    </source>
</reference>
<gene>
    <name evidence="1" type="ORF">O0Q50_22705</name>
</gene>
<dbReference type="RefSeq" id="WP_316911213.1">
    <property type="nucleotide sequence ID" value="NZ_JAPTGD010000002.1"/>
</dbReference>